<evidence type="ECO:0000313" key="2">
    <source>
        <dbReference type="Proteomes" id="UP000000311"/>
    </source>
</evidence>
<organism evidence="2">
    <name type="scientific">Camponotus floridanus</name>
    <name type="common">Florida carpenter ant</name>
    <dbReference type="NCBI Taxonomy" id="104421"/>
    <lineage>
        <taxon>Eukaryota</taxon>
        <taxon>Metazoa</taxon>
        <taxon>Ecdysozoa</taxon>
        <taxon>Arthropoda</taxon>
        <taxon>Hexapoda</taxon>
        <taxon>Insecta</taxon>
        <taxon>Pterygota</taxon>
        <taxon>Neoptera</taxon>
        <taxon>Endopterygota</taxon>
        <taxon>Hymenoptera</taxon>
        <taxon>Apocrita</taxon>
        <taxon>Aculeata</taxon>
        <taxon>Formicoidea</taxon>
        <taxon>Formicidae</taxon>
        <taxon>Formicinae</taxon>
        <taxon>Camponotus</taxon>
    </lineage>
</organism>
<proteinExistence type="predicted"/>
<protein>
    <submittedName>
        <fullName evidence="1">Uncharacterized protein</fullName>
    </submittedName>
</protein>
<reference evidence="1 2" key="1">
    <citation type="journal article" date="2010" name="Science">
        <title>Genomic comparison of the ants Camponotus floridanus and Harpegnathos saltator.</title>
        <authorList>
            <person name="Bonasio R."/>
            <person name="Zhang G."/>
            <person name="Ye C."/>
            <person name="Mutti N.S."/>
            <person name="Fang X."/>
            <person name="Qin N."/>
            <person name="Donahue G."/>
            <person name="Yang P."/>
            <person name="Li Q."/>
            <person name="Li C."/>
            <person name="Zhang P."/>
            <person name="Huang Z."/>
            <person name="Berger S.L."/>
            <person name="Reinberg D."/>
            <person name="Wang J."/>
            <person name="Liebig J."/>
        </authorList>
    </citation>
    <scope>NUCLEOTIDE SEQUENCE [LARGE SCALE GENOMIC DNA]</scope>
    <source>
        <strain evidence="2">C129</strain>
    </source>
</reference>
<name>E2A6B5_CAMFO</name>
<dbReference type="InParanoid" id="E2A6B5"/>
<evidence type="ECO:0000313" key="1">
    <source>
        <dbReference type="EMBL" id="EFN71000.1"/>
    </source>
</evidence>
<dbReference type="EMBL" id="GL437123">
    <property type="protein sequence ID" value="EFN71000.1"/>
    <property type="molecule type" value="Genomic_DNA"/>
</dbReference>
<gene>
    <name evidence="1" type="ORF">EAG_09889</name>
</gene>
<dbReference type="Proteomes" id="UP000000311">
    <property type="component" value="Unassembled WGS sequence"/>
</dbReference>
<dbReference type="AlphaFoldDB" id="E2A6B5"/>
<keyword evidence="2" id="KW-1185">Reference proteome</keyword>
<dbReference type="OrthoDB" id="7551604at2759"/>
<accession>E2A6B5</accession>
<sequence length="81" mass="9588">MTKQKRDKIADGCQHQSKKNCMTRIINGQIVDSHYDRIKPVLLRVVNWFFGGCPEASRRHQEQIDEIEKEEIFKSTNTWLL</sequence>